<dbReference type="Proteomes" id="UP000230390">
    <property type="component" value="Unassembled WGS sequence"/>
</dbReference>
<dbReference type="EMBL" id="PDOC01000003">
    <property type="protein sequence ID" value="PIL46020.1"/>
    <property type="molecule type" value="Genomic_DNA"/>
</dbReference>
<evidence type="ECO:0000256" key="7">
    <source>
        <dbReference type="ARBA" id="ARBA00022989"/>
    </source>
</evidence>
<name>A0A2G8TJ03_9BURK</name>
<keyword evidence="6 11" id="KW-0812">Transmembrane</keyword>
<evidence type="ECO:0000313" key="13">
    <source>
        <dbReference type="EMBL" id="PIL46020.1"/>
    </source>
</evidence>
<dbReference type="InterPro" id="IPR012902">
    <property type="entry name" value="N_methyl_site"/>
</dbReference>
<dbReference type="GO" id="GO:0015627">
    <property type="term" value="C:type II protein secretion system complex"/>
    <property type="evidence" value="ECO:0007669"/>
    <property type="project" value="InterPro"/>
</dbReference>
<dbReference type="InterPro" id="IPR045584">
    <property type="entry name" value="Pilin-like"/>
</dbReference>
<comment type="caution">
    <text evidence="13">The sequence shown here is derived from an EMBL/GenBank/DDBJ whole genome shotgun (WGS) entry which is preliminary data.</text>
</comment>
<reference evidence="13 14" key="1">
    <citation type="submission" date="2017-10" db="EMBL/GenBank/DDBJ databases">
        <title>Massilia psychrophilum sp. nov., a novel purple-pigmented bacterium isolated from Tianshan glacier, Xinjiang Municipality, China.</title>
        <authorList>
            <person name="Wang H."/>
        </authorList>
    </citation>
    <scope>NUCLEOTIDE SEQUENCE [LARGE SCALE GENOMIC DNA]</scope>
    <source>
        <strain evidence="13 14">JCM 30074</strain>
    </source>
</reference>
<evidence type="ECO:0000256" key="1">
    <source>
        <dbReference type="ARBA" id="ARBA00004377"/>
    </source>
</evidence>
<keyword evidence="3" id="KW-1003">Cell membrane</keyword>
<keyword evidence="7 11" id="KW-1133">Transmembrane helix</keyword>
<dbReference type="GO" id="GO:0005886">
    <property type="term" value="C:plasma membrane"/>
    <property type="evidence" value="ECO:0007669"/>
    <property type="project" value="UniProtKB-SubCell"/>
</dbReference>
<dbReference type="Pfam" id="PF07963">
    <property type="entry name" value="N_methyl"/>
    <property type="match status" value="1"/>
</dbReference>
<proteinExistence type="inferred from homology"/>
<dbReference type="Pfam" id="PF12019">
    <property type="entry name" value="GspH"/>
    <property type="match status" value="1"/>
</dbReference>
<dbReference type="RefSeq" id="WP_099787930.1">
    <property type="nucleotide sequence ID" value="NZ_JBHLYV010000029.1"/>
</dbReference>
<organism evidence="13 14">
    <name type="scientific">Massilia eurypsychrophila</name>
    <dbReference type="NCBI Taxonomy" id="1485217"/>
    <lineage>
        <taxon>Bacteria</taxon>
        <taxon>Pseudomonadati</taxon>
        <taxon>Pseudomonadota</taxon>
        <taxon>Betaproteobacteria</taxon>
        <taxon>Burkholderiales</taxon>
        <taxon>Oxalobacteraceae</taxon>
        <taxon>Telluria group</taxon>
        <taxon>Massilia</taxon>
    </lineage>
</organism>
<evidence type="ECO:0000256" key="5">
    <source>
        <dbReference type="ARBA" id="ARBA00022519"/>
    </source>
</evidence>
<dbReference type="Gene3D" id="3.55.40.10">
    <property type="entry name" value="minor pseudopilin epsh domain"/>
    <property type="match status" value="1"/>
</dbReference>
<dbReference type="InterPro" id="IPR022346">
    <property type="entry name" value="T2SS_GspH"/>
</dbReference>
<evidence type="ECO:0000256" key="3">
    <source>
        <dbReference type="ARBA" id="ARBA00022475"/>
    </source>
</evidence>
<comment type="subcellular location">
    <subcellularLocation>
        <location evidence="1">Cell inner membrane</location>
        <topology evidence="1">Single-pass membrane protein</topology>
    </subcellularLocation>
</comment>
<evidence type="ECO:0000256" key="4">
    <source>
        <dbReference type="ARBA" id="ARBA00022481"/>
    </source>
</evidence>
<evidence type="ECO:0000313" key="14">
    <source>
        <dbReference type="Proteomes" id="UP000230390"/>
    </source>
</evidence>
<keyword evidence="5" id="KW-0997">Cell inner membrane</keyword>
<accession>A0A2G8TJ03</accession>
<dbReference type="NCBIfam" id="TIGR02532">
    <property type="entry name" value="IV_pilin_GFxxxE"/>
    <property type="match status" value="1"/>
</dbReference>
<evidence type="ECO:0000259" key="12">
    <source>
        <dbReference type="Pfam" id="PF12019"/>
    </source>
</evidence>
<evidence type="ECO:0000256" key="9">
    <source>
        <dbReference type="ARBA" id="ARBA00025772"/>
    </source>
</evidence>
<dbReference type="GO" id="GO:0015628">
    <property type="term" value="P:protein secretion by the type II secretion system"/>
    <property type="evidence" value="ECO:0007669"/>
    <property type="project" value="InterPro"/>
</dbReference>
<comment type="similarity">
    <text evidence="9">Belongs to the GSP H family.</text>
</comment>
<dbReference type="SUPFAM" id="SSF54523">
    <property type="entry name" value="Pili subunits"/>
    <property type="match status" value="1"/>
</dbReference>
<sequence length="187" mass="18857">MNNKADGFTLVELMVTLAVVGVLTSIAAPSFRGMVLDTRLSTQANDMLLSLKFTRSEAVKRNARVTMCRSSSGTGCAAAATGSASWESGWIVFADGGVVGTVDATDTVLRVQGALPTATVDGAGGVADFVSYVGNGQTSAAAGGTQVGTFSLCGPELTARRRKIALTPGSGWVGVQTVAAATTCTSA</sequence>
<feature type="domain" description="General secretion pathway GspH" evidence="12">
    <location>
        <begin position="43"/>
        <end position="167"/>
    </location>
</feature>
<keyword evidence="8 11" id="KW-0472">Membrane</keyword>
<feature type="transmembrane region" description="Helical" evidence="11">
    <location>
        <begin position="13"/>
        <end position="31"/>
    </location>
</feature>
<evidence type="ECO:0000256" key="2">
    <source>
        <dbReference type="ARBA" id="ARBA00021549"/>
    </source>
</evidence>
<protein>
    <recommendedName>
        <fullName evidence="2">Type II secretion system protein H</fullName>
    </recommendedName>
    <alternativeName>
        <fullName evidence="10">General secretion pathway protein H</fullName>
    </alternativeName>
</protein>
<evidence type="ECO:0000256" key="11">
    <source>
        <dbReference type="SAM" id="Phobius"/>
    </source>
</evidence>
<dbReference type="AlphaFoldDB" id="A0A2G8TJ03"/>
<dbReference type="OrthoDB" id="8592199at2"/>
<keyword evidence="14" id="KW-1185">Reference proteome</keyword>
<gene>
    <name evidence="13" type="ORF">CR105_07200</name>
</gene>
<keyword evidence="4" id="KW-0488">Methylation</keyword>
<evidence type="ECO:0000256" key="8">
    <source>
        <dbReference type="ARBA" id="ARBA00023136"/>
    </source>
</evidence>
<evidence type="ECO:0000256" key="10">
    <source>
        <dbReference type="ARBA" id="ARBA00030775"/>
    </source>
</evidence>
<evidence type="ECO:0000256" key="6">
    <source>
        <dbReference type="ARBA" id="ARBA00022692"/>
    </source>
</evidence>